<dbReference type="Pfam" id="PF03466">
    <property type="entry name" value="LysR_substrate"/>
    <property type="match status" value="1"/>
</dbReference>
<organism evidence="6 7">
    <name type="scientific">Phyllobacterium trifolii</name>
    <dbReference type="NCBI Taxonomy" id="300193"/>
    <lineage>
        <taxon>Bacteria</taxon>
        <taxon>Pseudomonadati</taxon>
        <taxon>Pseudomonadota</taxon>
        <taxon>Alphaproteobacteria</taxon>
        <taxon>Hyphomicrobiales</taxon>
        <taxon>Phyllobacteriaceae</taxon>
        <taxon>Phyllobacterium</taxon>
    </lineage>
</organism>
<sequence length="299" mass="32201">MNRISIPQLEAFFWTAELGSVQKAADQLNLAQPTLSLRLRQLEGELASPILERHGRGVRLTRAGHTFLGHVKAVLDAYRELQKSSQAPEIAGVLRIGLAEGFAVACLPHLIAGLETDFPLLRPEWTVGTSAGLEQTLADGSLDLAALVDPIGLRDVRLSALGLQPNVWAIPAAMYGKTGETPHDLAHLTIITTPPTTAMYRLTIGWFGDGQQQPGSLCVCSSLNAALQLVGSGIGIGAFPAKMIEAYPLADTIKTLVSRPPLEDGRVFIADRATSDPARTTALIRVFERVTRSMEYFTT</sequence>
<dbReference type="InterPro" id="IPR000847">
    <property type="entry name" value="LysR_HTH_N"/>
</dbReference>
<dbReference type="PANTHER" id="PTHR30126">
    <property type="entry name" value="HTH-TYPE TRANSCRIPTIONAL REGULATOR"/>
    <property type="match status" value="1"/>
</dbReference>
<keyword evidence="4" id="KW-0804">Transcription</keyword>
<dbReference type="PANTHER" id="PTHR30126:SF40">
    <property type="entry name" value="HTH-TYPE TRANSCRIPTIONAL REGULATOR GLTR"/>
    <property type="match status" value="1"/>
</dbReference>
<dbReference type="CDD" id="cd05466">
    <property type="entry name" value="PBP2_LTTR_substrate"/>
    <property type="match status" value="1"/>
</dbReference>
<reference evidence="6 7" key="1">
    <citation type="submission" date="2020-08" db="EMBL/GenBank/DDBJ databases">
        <title>Genomic Encyclopedia of Type Strains, Phase III (KMG-III): the genomes of soil and plant-associated and newly described type strains.</title>
        <authorList>
            <person name="Whitman W."/>
        </authorList>
    </citation>
    <scope>NUCLEOTIDE SEQUENCE [LARGE SCALE GENOMIC DNA]</scope>
    <source>
        <strain evidence="6 7">CECT 7015</strain>
    </source>
</reference>
<accession>A0A839UHS0</accession>
<dbReference type="EMBL" id="JACHXN010000033">
    <property type="protein sequence ID" value="MBB3149475.1"/>
    <property type="molecule type" value="Genomic_DNA"/>
</dbReference>
<dbReference type="Gene3D" id="3.40.190.10">
    <property type="entry name" value="Periplasmic binding protein-like II"/>
    <property type="match status" value="2"/>
</dbReference>
<dbReference type="PROSITE" id="PS50931">
    <property type="entry name" value="HTH_LYSR"/>
    <property type="match status" value="1"/>
</dbReference>
<dbReference type="Gene3D" id="1.10.10.10">
    <property type="entry name" value="Winged helix-like DNA-binding domain superfamily/Winged helix DNA-binding domain"/>
    <property type="match status" value="1"/>
</dbReference>
<protein>
    <submittedName>
        <fullName evidence="6">DNA-binding transcriptional LysR family regulator</fullName>
    </submittedName>
</protein>
<proteinExistence type="inferred from homology"/>
<dbReference type="RefSeq" id="WP_183665275.1">
    <property type="nucleotide sequence ID" value="NZ_JACHXN010000033.1"/>
</dbReference>
<evidence type="ECO:0000259" key="5">
    <source>
        <dbReference type="PROSITE" id="PS50931"/>
    </source>
</evidence>
<dbReference type="GO" id="GO:0000976">
    <property type="term" value="F:transcription cis-regulatory region binding"/>
    <property type="evidence" value="ECO:0007669"/>
    <property type="project" value="TreeGrafter"/>
</dbReference>
<dbReference type="Proteomes" id="UP000554520">
    <property type="component" value="Unassembled WGS sequence"/>
</dbReference>
<gene>
    <name evidence="6" type="ORF">FHS21_005929</name>
</gene>
<keyword evidence="3 6" id="KW-0238">DNA-binding</keyword>
<name>A0A839UHS0_9HYPH</name>
<evidence type="ECO:0000313" key="7">
    <source>
        <dbReference type="Proteomes" id="UP000554520"/>
    </source>
</evidence>
<comment type="caution">
    <text evidence="6">The sequence shown here is derived from an EMBL/GenBank/DDBJ whole genome shotgun (WGS) entry which is preliminary data.</text>
</comment>
<dbReference type="FunFam" id="1.10.10.10:FF:000001">
    <property type="entry name" value="LysR family transcriptional regulator"/>
    <property type="match status" value="1"/>
</dbReference>
<evidence type="ECO:0000256" key="4">
    <source>
        <dbReference type="ARBA" id="ARBA00023163"/>
    </source>
</evidence>
<feature type="domain" description="HTH lysR-type" evidence="5">
    <location>
        <begin position="4"/>
        <end position="61"/>
    </location>
</feature>
<keyword evidence="7" id="KW-1185">Reference proteome</keyword>
<dbReference type="InterPro" id="IPR036390">
    <property type="entry name" value="WH_DNA-bd_sf"/>
</dbReference>
<evidence type="ECO:0000256" key="3">
    <source>
        <dbReference type="ARBA" id="ARBA00023125"/>
    </source>
</evidence>
<dbReference type="SUPFAM" id="SSF53850">
    <property type="entry name" value="Periplasmic binding protein-like II"/>
    <property type="match status" value="1"/>
</dbReference>
<comment type="similarity">
    <text evidence="1">Belongs to the LysR transcriptional regulatory family.</text>
</comment>
<dbReference type="SUPFAM" id="SSF46785">
    <property type="entry name" value="Winged helix' DNA-binding domain"/>
    <property type="match status" value="1"/>
</dbReference>
<dbReference type="GO" id="GO:0003700">
    <property type="term" value="F:DNA-binding transcription factor activity"/>
    <property type="evidence" value="ECO:0007669"/>
    <property type="project" value="InterPro"/>
</dbReference>
<dbReference type="PRINTS" id="PR00039">
    <property type="entry name" value="HTHLYSR"/>
</dbReference>
<dbReference type="InterPro" id="IPR036388">
    <property type="entry name" value="WH-like_DNA-bd_sf"/>
</dbReference>
<dbReference type="AlphaFoldDB" id="A0A839UHS0"/>
<evidence type="ECO:0000313" key="6">
    <source>
        <dbReference type="EMBL" id="MBB3149475.1"/>
    </source>
</evidence>
<evidence type="ECO:0000256" key="2">
    <source>
        <dbReference type="ARBA" id="ARBA00023015"/>
    </source>
</evidence>
<keyword evidence="2" id="KW-0805">Transcription regulation</keyword>
<dbReference type="InterPro" id="IPR005119">
    <property type="entry name" value="LysR_subst-bd"/>
</dbReference>
<dbReference type="Pfam" id="PF00126">
    <property type="entry name" value="HTH_1"/>
    <property type="match status" value="1"/>
</dbReference>
<evidence type="ECO:0000256" key="1">
    <source>
        <dbReference type="ARBA" id="ARBA00009437"/>
    </source>
</evidence>